<evidence type="ECO:0000256" key="1">
    <source>
        <dbReference type="ARBA" id="ARBA00022574"/>
    </source>
</evidence>
<reference evidence="3 4" key="1">
    <citation type="journal article" date="2015" name="Mol. Biochem. Parasitol.">
        <title>Identification of polymorphic genes for use in assemblage B genotyping assays through comparative genomics of multiple assemblage B Giardia duodenalis isolates.</title>
        <authorList>
            <person name="Wielinga C."/>
            <person name="Thompson R.C."/>
            <person name="Monis P."/>
            <person name="Ryan U."/>
        </authorList>
    </citation>
    <scope>NUCLEOTIDE SEQUENCE [LARGE SCALE GENOMIC DNA]</scope>
    <source>
        <strain evidence="3 4">BAH15c1</strain>
    </source>
</reference>
<dbReference type="VEuPathDB" id="GiardiaDB:QR46_2232"/>
<evidence type="ECO:0000256" key="2">
    <source>
        <dbReference type="ARBA" id="ARBA00022737"/>
    </source>
</evidence>
<accession>A0A132NUN0</accession>
<sequence length="375" mass="40789">MSGGFETVRVEMPQNPFFTHVLECKGHDEGHGALFDFHWEQHNYGTDPWLVASASGDHSVRIFTLPSGKHVRTLFKQGGHVEWVTFVAILRSGDILSAGLDGRIISWARGSTKGIERVQMGSIANGFFDRETQESVFGGSHATVCLMHQTELVWQTSVLPKMKAAPNLMTCCIFGGKYVGIGARDGGIFVLNKSNGDVLWKKRAFTQSVIACYPFSSMCVFGGADGQTVFVNPGGFTDAEDVASSCSNYTSFPSNNCGRVTAFTADGDLLFVGHSDGTLAIYENYDGEISKLNHVTITDKVPIMSIAHRFVEKTFLIYCGHSDGTLTIWNNELEEVVLRVPVCKGGINKIGINETAKVTVVGGDDAVLRILGMKK</sequence>
<dbReference type="Proteomes" id="UP000070089">
    <property type="component" value="Unassembled WGS sequence"/>
</dbReference>
<dbReference type="InterPro" id="IPR051179">
    <property type="entry name" value="WD_repeat_multifunction"/>
</dbReference>
<keyword evidence="3" id="KW-0808">Transferase</keyword>
<dbReference type="OrthoDB" id="496at2759"/>
<comment type="caution">
    <text evidence="3">The sequence shown here is derived from an EMBL/GenBank/DDBJ whole genome shotgun (WGS) entry which is preliminary data.</text>
</comment>
<keyword evidence="3" id="KW-0418">Kinase</keyword>
<dbReference type="InterPro" id="IPR015943">
    <property type="entry name" value="WD40/YVTN_repeat-like_dom_sf"/>
</dbReference>
<organism evidence="3 4">
    <name type="scientific">Giardia duodenalis assemblage B</name>
    <dbReference type="NCBI Taxonomy" id="1394984"/>
    <lineage>
        <taxon>Eukaryota</taxon>
        <taxon>Metamonada</taxon>
        <taxon>Diplomonadida</taxon>
        <taxon>Hexamitidae</taxon>
        <taxon>Giardiinae</taxon>
        <taxon>Giardia</taxon>
    </lineage>
</organism>
<dbReference type="EMBL" id="JXTI01000056">
    <property type="protein sequence ID" value="KWX13781.1"/>
    <property type="molecule type" value="Genomic_DNA"/>
</dbReference>
<keyword evidence="1" id="KW-0853">WD repeat</keyword>
<gene>
    <name evidence="3" type="ORF">QR46_2232</name>
</gene>
<protein>
    <submittedName>
        <fullName evidence="3">Serine/Threonine-protein kinase pkwA/putative WD40 family protein</fullName>
    </submittedName>
</protein>
<dbReference type="InterPro" id="IPR036322">
    <property type="entry name" value="WD40_repeat_dom_sf"/>
</dbReference>
<dbReference type="SMART" id="SM00320">
    <property type="entry name" value="WD40"/>
    <property type="match status" value="4"/>
</dbReference>
<dbReference type="GO" id="GO:0016301">
    <property type="term" value="F:kinase activity"/>
    <property type="evidence" value="ECO:0007669"/>
    <property type="project" value="UniProtKB-KW"/>
</dbReference>
<dbReference type="AlphaFoldDB" id="A0A132NUN0"/>
<dbReference type="PANTHER" id="PTHR19857">
    <property type="entry name" value="MITOCHONDRIAL DIVISION PROTEIN 1-RELATED"/>
    <property type="match status" value="1"/>
</dbReference>
<evidence type="ECO:0000313" key="4">
    <source>
        <dbReference type="Proteomes" id="UP000070089"/>
    </source>
</evidence>
<dbReference type="InterPro" id="IPR001680">
    <property type="entry name" value="WD40_rpt"/>
</dbReference>
<keyword evidence="2" id="KW-0677">Repeat</keyword>
<dbReference type="Gene3D" id="2.130.10.10">
    <property type="entry name" value="YVTN repeat-like/Quinoprotein amine dehydrogenase"/>
    <property type="match status" value="2"/>
</dbReference>
<proteinExistence type="predicted"/>
<name>A0A132NUN0_GIAIN</name>
<dbReference type="PANTHER" id="PTHR19857:SF8">
    <property type="entry name" value="ANGIO-ASSOCIATED MIGRATORY CELL PROTEIN"/>
    <property type="match status" value="1"/>
</dbReference>
<evidence type="ECO:0000313" key="3">
    <source>
        <dbReference type="EMBL" id="KWX13781.1"/>
    </source>
</evidence>
<dbReference type="SUPFAM" id="SSF50978">
    <property type="entry name" value="WD40 repeat-like"/>
    <property type="match status" value="1"/>
</dbReference>